<feature type="binding site" evidence="1">
    <location>
        <position position="93"/>
    </location>
    <ligand>
        <name>Ni(2+)</name>
        <dbReference type="ChEBI" id="CHEBI:49786"/>
    </ligand>
</feature>
<feature type="binding site" evidence="1">
    <location>
        <position position="101"/>
    </location>
    <ligand>
        <name>Ni(2+)</name>
        <dbReference type="ChEBI" id="CHEBI:49786"/>
    </ligand>
</feature>
<evidence type="ECO:0000313" key="4">
    <source>
        <dbReference type="EMBL" id="EFR99514.1"/>
    </source>
</evidence>
<dbReference type="AlphaFoldDB" id="E3ZS80"/>
<evidence type="ECO:0000256" key="1">
    <source>
        <dbReference type="PIRSR" id="PIRSR037847-1"/>
    </source>
</evidence>
<dbReference type="PATRIC" id="fig|702453.3.peg.1971"/>
<dbReference type="Gene3D" id="1.10.10.10">
    <property type="entry name" value="Winged helix-like DNA-binding domain superfamily/Winged helix DNA-binding domain"/>
    <property type="match status" value="1"/>
</dbReference>
<dbReference type="InterPro" id="IPR026043">
    <property type="entry name" value="NadR"/>
</dbReference>
<feature type="domain" description="Helix-turn-helix type 11" evidence="3">
    <location>
        <begin position="22"/>
        <end position="75"/>
    </location>
</feature>
<keyword evidence="1" id="KW-0479">Metal-binding</keyword>
<dbReference type="SUPFAM" id="SSF75500">
    <property type="entry name" value="Putative transcriptional regulator TM1602, C-terminal domain"/>
    <property type="match status" value="1"/>
</dbReference>
<keyword evidence="1" id="KW-0533">Nickel</keyword>
<dbReference type="InterPro" id="IPR036388">
    <property type="entry name" value="WH-like_DNA-bd_sf"/>
</dbReference>
<name>E3ZS80_LISSE</name>
<dbReference type="Gene3D" id="3.30.1340.20">
    <property type="entry name" value="3H domain"/>
    <property type="match status" value="1"/>
</dbReference>
<comment type="caution">
    <text evidence="4">The sequence shown here is derived from an EMBL/GenBank/DDBJ whole genome shotgun (WGS) entry which is preliminary data.</text>
</comment>
<gene>
    <name evidence="4" type="ORF">NT03LS_2363</name>
</gene>
<dbReference type="EMBL" id="ADXJ01000802">
    <property type="protein sequence ID" value="EFR99514.1"/>
    <property type="molecule type" value="Genomic_DNA"/>
</dbReference>
<dbReference type="InterPro" id="IPR004173">
    <property type="entry name" value="3H_domain"/>
</dbReference>
<dbReference type="HOGENOM" id="CLU_108798_0_0_9"/>
<dbReference type="SUPFAM" id="SSF46785">
    <property type="entry name" value="Winged helix' DNA-binding domain"/>
    <property type="match status" value="1"/>
</dbReference>
<dbReference type="Pfam" id="PF08279">
    <property type="entry name" value="HTH_11"/>
    <property type="match status" value="1"/>
</dbReference>
<dbReference type="PIRSF" id="PIRSF037847">
    <property type="entry name" value="NiaR"/>
    <property type="match status" value="1"/>
</dbReference>
<organism evidence="4">
    <name type="scientific">Listeria seeligeri FSL N1-067</name>
    <dbReference type="NCBI Taxonomy" id="702453"/>
    <lineage>
        <taxon>Bacteria</taxon>
        <taxon>Bacillati</taxon>
        <taxon>Bacillota</taxon>
        <taxon>Bacilli</taxon>
        <taxon>Bacillales</taxon>
        <taxon>Listeriaceae</taxon>
        <taxon>Listeria</taxon>
    </lineage>
</organism>
<dbReference type="Proteomes" id="UP000004302">
    <property type="component" value="Chromosome"/>
</dbReference>
<sequence>MRKSQNYYEKGDRMKKILGDKRRQLILKWLKEADAPISGNQLASRTNVSRQVIVQDISLLKAGNEPIMATPQGYIFAEETSFSGERRVIAVKHNKEQAAEELNILVDHGVTVVDVIVDHPIYGEITASLHLKSRFDVEKFIKKLQTTGATMLSGLTDGTHLHTLEADTKEQIDLAILELDKAGFLI</sequence>
<dbReference type="Pfam" id="PF02829">
    <property type="entry name" value="3H"/>
    <property type="match status" value="1"/>
</dbReference>
<protein>
    <submittedName>
        <fullName evidence="4">3H domain-containing protein</fullName>
    </submittedName>
</protein>
<reference evidence="4" key="1">
    <citation type="journal article" date="2010" name="Microbiol. Resour. Announc.">
        <title>Comparative genomics of the bacterial genus Listeria: Genome evolution is characterized by limited gene acquisition and limited gene loss.</title>
        <authorList>
            <person name="den Bakker H.C."/>
            <person name="Cummings C.A."/>
            <person name="Ferreira V."/>
            <person name="Vatta P."/>
            <person name="Orsi R.H."/>
            <person name="Degoricija L."/>
            <person name="Barker M."/>
            <person name="Petrauskene O."/>
            <person name="Furtado M.R."/>
            <person name="Wiedmann M."/>
        </authorList>
    </citation>
    <scope>NUCLEOTIDE SEQUENCE [LARGE SCALE GENOMIC DNA]</scope>
    <source>
        <strain evidence="4">FSL N1-067</strain>
    </source>
</reference>
<dbReference type="GO" id="GO:0046872">
    <property type="term" value="F:metal ion binding"/>
    <property type="evidence" value="ECO:0007669"/>
    <property type="project" value="UniProtKB-KW"/>
</dbReference>
<evidence type="ECO:0000259" key="3">
    <source>
        <dbReference type="Pfam" id="PF08279"/>
    </source>
</evidence>
<proteinExistence type="predicted"/>
<accession>E3ZS80</accession>
<dbReference type="InterPro" id="IPR036390">
    <property type="entry name" value="WH_DNA-bd_sf"/>
</dbReference>
<dbReference type="InterPro" id="IPR013196">
    <property type="entry name" value="HTH_11"/>
</dbReference>
<feature type="binding site" evidence="1">
    <location>
        <position position="162"/>
    </location>
    <ligand>
        <name>Ni(2+)</name>
        <dbReference type="ChEBI" id="CHEBI:49786"/>
    </ligand>
</feature>
<feature type="binding site" evidence="1">
    <location>
        <position position="160"/>
    </location>
    <ligand>
        <name>Ni(2+)</name>
        <dbReference type="ChEBI" id="CHEBI:49786"/>
    </ligand>
</feature>
<dbReference type="InterPro" id="IPR035922">
    <property type="entry name" value="3H_dom_sf"/>
</dbReference>
<dbReference type="PANTHER" id="PTHR40068">
    <property type="entry name" value="TRANSCRIPTION REPRESSOR NIAR-RELATED"/>
    <property type="match status" value="1"/>
</dbReference>
<feature type="domain" description="3H" evidence="2">
    <location>
        <begin position="89"/>
        <end position="185"/>
    </location>
</feature>
<evidence type="ECO:0000259" key="2">
    <source>
        <dbReference type="Pfam" id="PF02829"/>
    </source>
</evidence>
<dbReference type="PANTHER" id="PTHR40068:SF1">
    <property type="entry name" value="TRANSCRIPTION REPRESSOR NIAR-RELATED"/>
    <property type="match status" value="1"/>
</dbReference>